<evidence type="ECO:0000256" key="1">
    <source>
        <dbReference type="ARBA" id="ARBA00010605"/>
    </source>
</evidence>
<comment type="caution">
    <text evidence="9">The sequence shown here is derived from an EMBL/GenBank/DDBJ whole genome shotgun (WGS) entry which is preliminary data.</text>
</comment>
<comment type="similarity">
    <text evidence="1 7">Belongs to the bacterial ribosomal protein bL9 family.</text>
</comment>
<evidence type="ECO:0000256" key="3">
    <source>
        <dbReference type="ARBA" id="ARBA00022884"/>
    </source>
</evidence>
<dbReference type="Pfam" id="PF01281">
    <property type="entry name" value="Ribosomal_L9_N"/>
    <property type="match status" value="1"/>
</dbReference>
<evidence type="ECO:0000313" key="10">
    <source>
        <dbReference type="Proteomes" id="UP000295414"/>
    </source>
</evidence>
<comment type="function">
    <text evidence="7">Binds to the 23S rRNA.</text>
</comment>
<dbReference type="GO" id="GO:1990904">
    <property type="term" value="C:ribonucleoprotein complex"/>
    <property type="evidence" value="ECO:0007669"/>
    <property type="project" value="UniProtKB-KW"/>
</dbReference>
<dbReference type="NCBIfam" id="TIGR00158">
    <property type="entry name" value="L9"/>
    <property type="match status" value="1"/>
</dbReference>
<dbReference type="InterPro" id="IPR020069">
    <property type="entry name" value="Ribosomal_bL9_C"/>
</dbReference>
<dbReference type="Gene3D" id="3.40.5.10">
    <property type="entry name" value="Ribosomal protein L9, N-terminal domain"/>
    <property type="match status" value="1"/>
</dbReference>
<dbReference type="InterPro" id="IPR000244">
    <property type="entry name" value="Ribosomal_bL9"/>
</dbReference>
<dbReference type="PANTHER" id="PTHR21368">
    <property type="entry name" value="50S RIBOSOMAL PROTEIN L9"/>
    <property type="match status" value="1"/>
</dbReference>
<evidence type="ECO:0000313" key="9">
    <source>
        <dbReference type="EMBL" id="TCT19947.1"/>
    </source>
</evidence>
<sequence length="151" mass="15716">MQLILLQKVTNLGGLGDLVTVKPGYGRNYLVPQGKAVPATPANIAEFEAKRAEYEAKAADALAAANARLAKLADASVTVSANASTEGKLYGSVGPREIAEALTKQLGVEVNKSEVVMGEGPLRHTGEFEVAVHLHADVDTTVKVVVVPEAA</sequence>
<dbReference type="GO" id="GO:0006412">
    <property type="term" value="P:translation"/>
    <property type="evidence" value="ECO:0007669"/>
    <property type="project" value="UniProtKB-UniRule"/>
</dbReference>
<dbReference type="AlphaFoldDB" id="A0A4R3MW23"/>
<evidence type="ECO:0000256" key="5">
    <source>
        <dbReference type="ARBA" id="ARBA00023274"/>
    </source>
</evidence>
<keyword evidence="10" id="KW-1185">Reference proteome</keyword>
<dbReference type="InterPro" id="IPR036791">
    <property type="entry name" value="Ribosomal_bL9_C_sf"/>
</dbReference>
<dbReference type="InterPro" id="IPR036935">
    <property type="entry name" value="Ribosomal_bL9_N_sf"/>
</dbReference>
<name>A0A4R3MW23_9GAMM</name>
<dbReference type="InterPro" id="IPR020070">
    <property type="entry name" value="Ribosomal_bL9_N"/>
</dbReference>
<dbReference type="Proteomes" id="UP000295414">
    <property type="component" value="Unassembled WGS sequence"/>
</dbReference>
<proteinExistence type="inferred from homology"/>
<dbReference type="RefSeq" id="WP_114961113.1">
    <property type="nucleotide sequence ID" value="NZ_MSZW01000067.1"/>
</dbReference>
<dbReference type="InterPro" id="IPR009027">
    <property type="entry name" value="Ribosomal_bL9/RNase_H1_N"/>
</dbReference>
<dbReference type="SUPFAM" id="SSF55653">
    <property type="entry name" value="Ribosomal protein L9 C-domain"/>
    <property type="match status" value="1"/>
</dbReference>
<accession>A0A4R3MW23</accession>
<protein>
    <recommendedName>
        <fullName evidence="6 7">Large ribosomal subunit protein bL9</fullName>
    </recommendedName>
</protein>
<keyword evidence="3 7" id="KW-0694">RNA-binding</keyword>
<dbReference type="Pfam" id="PF03948">
    <property type="entry name" value="Ribosomal_L9_C"/>
    <property type="match status" value="1"/>
</dbReference>
<dbReference type="GO" id="GO:0019843">
    <property type="term" value="F:rRNA binding"/>
    <property type="evidence" value="ECO:0007669"/>
    <property type="project" value="UniProtKB-UniRule"/>
</dbReference>
<dbReference type="OrthoDB" id="9788336at2"/>
<dbReference type="HAMAP" id="MF_00503">
    <property type="entry name" value="Ribosomal_bL9"/>
    <property type="match status" value="1"/>
</dbReference>
<dbReference type="Gene3D" id="3.10.430.100">
    <property type="entry name" value="Ribosomal protein L9, C-terminal domain"/>
    <property type="match status" value="1"/>
</dbReference>
<evidence type="ECO:0000256" key="6">
    <source>
        <dbReference type="ARBA" id="ARBA00035292"/>
    </source>
</evidence>
<dbReference type="PROSITE" id="PS00651">
    <property type="entry name" value="RIBOSOMAL_L9"/>
    <property type="match status" value="1"/>
</dbReference>
<gene>
    <name evidence="7" type="primary">rplI</name>
    <name evidence="9" type="ORF">EDC34_11410</name>
</gene>
<organism evidence="9 10">
    <name type="scientific">Thermomonas haemolytica</name>
    <dbReference type="NCBI Taxonomy" id="141949"/>
    <lineage>
        <taxon>Bacteria</taxon>
        <taxon>Pseudomonadati</taxon>
        <taxon>Pseudomonadota</taxon>
        <taxon>Gammaproteobacteria</taxon>
        <taxon>Lysobacterales</taxon>
        <taxon>Lysobacteraceae</taxon>
        <taxon>Thermomonas</taxon>
    </lineage>
</organism>
<dbReference type="EMBL" id="SMAP01000014">
    <property type="protein sequence ID" value="TCT19947.1"/>
    <property type="molecule type" value="Genomic_DNA"/>
</dbReference>
<dbReference type="SUPFAM" id="SSF55658">
    <property type="entry name" value="L9 N-domain-like"/>
    <property type="match status" value="1"/>
</dbReference>
<dbReference type="GO" id="GO:0003735">
    <property type="term" value="F:structural constituent of ribosome"/>
    <property type="evidence" value="ECO:0007669"/>
    <property type="project" value="InterPro"/>
</dbReference>
<keyword evidence="2 7" id="KW-0699">rRNA-binding</keyword>
<keyword evidence="5 7" id="KW-0687">Ribonucleoprotein</keyword>
<evidence type="ECO:0000256" key="2">
    <source>
        <dbReference type="ARBA" id="ARBA00022730"/>
    </source>
</evidence>
<evidence type="ECO:0000256" key="7">
    <source>
        <dbReference type="HAMAP-Rule" id="MF_00503"/>
    </source>
</evidence>
<dbReference type="InterPro" id="IPR020594">
    <property type="entry name" value="Ribosomal_bL9_bac/chp"/>
</dbReference>
<feature type="domain" description="Ribosomal protein L9" evidence="8">
    <location>
        <begin position="13"/>
        <end position="40"/>
    </location>
</feature>
<reference evidence="9 10" key="1">
    <citation type="submission" date="2019-03" db="EMBL/GenBank/DDBJ databases">
        <title>Genomic Encyclopedia of Type Strains, Phase IV (KMG-IV): sequencing the most valuable type-strain genomes for metagenomic binning, comparative biology and taxonomic classification.</title>
        <authorList>
            <person name="Goeker M."/>
        </authorList>
    </citation>
    <scope>NUCLEOTIDE SEQUENCE [LARGE SCALE GENOMIC DNA]</scope>
    <source>
        <strain evidence="9 10">DSM 13605</strain>
    </source>
</reference>
<dbReference type="GO" id="GO:0005840">
    <property type="term" value="C:ribosome"/>
    <property type="evidence" value="ECO:0007669"/>
    <property type="project" value="UniProtKB-KW"/>
</dbReference>
<keyword evidence="4 7" id="KW-0689">Ribosomal protein</keyword>
<evidence type="ECO:0000259" key="8">
    <source>
        <dbReference type="PROSITE" id="PS00651"/>
    </source>
</evidence>
<evidence type="ECO:0000256" key="4">
    <source>
        <dbReference type="ARBA" id="ARBA00022980"/>
    </source>
</evidence>